<feature type="transmembrane region" description="Helical" evidence="1">
    <location>
        <begin position="249"/>
        <end position="270"/>
    </location>
</feature>
<accession>A0A9D6V1Q2</accession>
<keyword evidence="1" id="KW-0812">Transmembrane</keyword>
<reference evidence="2" key="1">
    <citation type="submission" date="2020-07" db="EMBL/GenBank/DDBJ databases">
        <title>Huge and variable diversity of episymbiotic CPR bacteria and DPANN archaea in groundwater ecosystems.</title>
        <authorList>
            <person name="He C.Y."/>
            <person name="Keren R."/>
            <person name="Whittaker M."/>
            <person name="Farag I.F."/>
            <person name="Doudna J."/>
            <person name="Cate J.H.D."/>
            <person name="Banfield J.F."/>
        </authorList>
    </citation>
    <scope>NUCLEOTIDE SEQUENCE</scope>
    <source>
        <strain evidence="2">NC_groundwater_1664_Pr3_B-0.1um_52_9</strain>
    </source>
</reference>
<feature type="transmembrane region" description="Helical" evidence="1">
    <location>
        <begin position="113"/>
        <end position="135"/>
    </location>
</feature>
<gene>
    <name evidence="2" type="ORF">HY912_02855</name>
</gene>
<keyword evidence="1" id="KW-1133">Transmembrane helix</keyword>
<feature type="transmembrane region" description="Helical" evidence="1">
    <location>
        <begin position="156"/>
        <end position="185"/>
    </location>
</feature>
<protein>
    <submittedName>
        <fullName evidence="2">Uncharacterized protein</fullName>
    </submittedName>
</protein>
<evidence type="ECO:0000313" key="3">
    <source>
        <dbReference type="Proteomes" id="UP000807825"/>
    </source>
</evidence>
<dbReference type="Proteomes" id="UP000807825">
    <property type="component" value="Unassembled WGS sequence"/>
</dbReference>
<feature type="transmembrane region" description="Helical" evidence="1">
    <location>
        <begin position="71"/>
        <end position="93"/>
    </location>
</feature>
<proteinExistence type="predicted"/>
<feature type="transmembrane region" description="Helical" evidence="1">
    <location>
        <begin position="191"/>
        <end position="216"/>
    </location>
</feature>
<dbReference type="AlphaFoldDB" id="A0A9D6V1Q2"/>
<dbReference type="EMBL" id="JACRDE010000087">
    <property type="protein sequence ID" value="MBI5248411.1"/>
    <property type="molecule type" value="Genomic_DNA"/>
</dbReference>
<feature type="non-terminal residue" evidence="2">
    <location>
        <position position="1"/>
    </location>
</feature>
<sequence>SDENTCPRCGYRAENDDDVMLVRGDCPRCGLLVKKDLAIVPESGRSEDDAEVDHYEGKIPATWERRALASLYTFSIFLGAYAGLTLIFILIFAPLDSVPELVGKRLLSAAFDAFPMFSTALIVMGICMAVPFFNGGRSWAQTKYEIHLLYTPEAQVGGLLLSLTFRVAAIMMLSFVPGMVVLWIGYTFDRFGTICATNIVTVVSTALSWAAASFYATKRPDKRSLLDLAAGTIQIEEAALSDNARRKALIPFAAAAGFWILVGVVLPYILRTVKW</sequence>
<organism evidence="2 3">
    <name type="scientific">Desulfomonile tiedjei</name>
    <dbReference type="NCBI Taxonomy" id="2358"/>
    <lineage>
        <taxon>Bacteria</taxon>
        <taxon>Pseudomonadati</taxon>
        <taxon>Thermodesulfobacteriota</taxon>
        <taxon>Desulfomonilia</taxon>
        <taxon>Desulfomonilales</taxon>
        <taxon>Desulfomonilaceae</taxon>
        <taxon>Desulfomonile</taxon>
    </lineage>
</organism>
<name>A0A9D6V1Q2_9BACT</name>
<keyword evidence="1" id="KW-0472">Membrane</keyword>
<evidence type="ECO:0000313" key="2">
    <source>
        <dbReference type="EMBL" id="MBI5248411.1"/>
    </source>
</evidence>
<evidence type="ECO:0000256" key="1">
    <source>
        <dbReference type="SAM" id="Phobius"/>
    </source>
</evidence>
<comment type="caution">
    <text evidence="2">The sequence shown here is derived from an EMBL/GenBank/DDBJ whole genome shotgun (WGS) entry which is preliminary data.</text>
</comment>